<protein>
    <submittedName>
        <fullName evidence="2">Uncharacterized protein</fullName>
    </submittedName>
</protein>
<dbReference type="EMBL" id="JARBJD010000228">
    <property type="protein sequence ID" value="KAK2946470.1"/>
    <property type="molecule type" value="Genomic_DNA"/>
</dbReference>
<name>A0ABQ9X460_9EUKA</name>
<organism evidence="2 3">
    <name type="scientific">Blattamonas nauphoetae</name>
    <dbReference type="NCBI Taxonomy" id="2049346"/>
    <lineage>
        <taxon>Eukaryota</taxon>
        <taxon>Metamonada</taxon>
        <taxon>Preaxostyla</taxon>
        <taxon>Oxymonadida</taxon>
        <taxon>Blattamonas</taxon>
    </lineage>
</organism>
<evidence type="ECO:0000313" key="3">
    <source>
        <dbReference type="Proteomes" id="UP001281761"/>
    </source>
</evidence>
<dbReference type="Proteomes" id="UP001281761">
    <property type="component" value="Unassembled WGS sequence"/>
</dbReference>
<accession>A0ABQ9X460</accession>
<comment type="caution">
    <text evidence="2">The sequence shown here is derived from an EMBL/GenBank/DDBJ whole genome shotgun (WGS) entry which is preliminary data.</text>
</comment>
<sequence>MVSPGDKDGVKAGAVGDRPLKRPKCFSQGDGPEELGEDVGVKVDVRGGELGEKYDEMGWSGEDETELSDRGELGEVEGRSKCEEYGKNDSPVIGESGPVDDVHLAHNVGGDRVCGPVDDVHLAHNVGGDRMCGPVDDVHLAHNFLWTSQLTLHSYVGGDRMCGPVDDVHLAHNVGGDRMCGPVDDVHLAHNVGGDRMCEPVDDVHLAHNVGGDRMCEPVDDVHLAHNVGGDRMCEPVDDVHLAHRLRTFLPEAVLDQVIGALVSSAFQEHGMEPTWHASCFSSIAGLSLPYCPQNVVNLVEEMDSDIDST</sequence>
<reference evidence="2 3" key="1">
    <citation type="journal article" date="2022" name="bioRxiv">
        <title>Genomics of Preaxostyla Flagellates Illuminates Evolutionary Transitions and the Path Towards Mitochondrial Loss.</title>
        <authorList>
            <person name="Novak L.V.F."/>
            <person name="Treitli S.C."/>
            <person name="Pyrih J."/>
            <person name="Halakuc P."/>
            <person name="Pipaliya S.V."/>
            <person name="Vacek V."/>
            <person name="Brzon O."/>
            <person name="Soukal P."/>
            <person name="Eme L."/>
            <person name="Dacks J.B."/>
            <person name="Karnkowska A."/>
            <person name="Elias M."/>
            <person name="Hampl V."/>
        </authorList>
    </citation>
    <scope>NUCLEOTIDE SEQUENCE [LARGE SCALE GENOMIC DNA]</scope>
    <source>
        <strain evidence="2">NAU3</strain>
        <tissue evidence="2">Gut</tissue>
    </source>
</reference>
<gene>
    <name evidence="2" type="ORF">BLNAU_18635</name>
</gene>
<feature type="region of interest" description="Disordered" evidence="1">
    <location>
        <begin position="1"/>
        <end position="44"/>
    </location>
</feature>
<evidence type="ECO:0000313" key="2">
    <source>
        <dbReference type="EMBL" id="KAK2946470.1"/>
    </source>
</evidence>
<keyword evidence="3" id="KW-1185">Reference proteome</keyword>
<proteinExistence type="predicted"/>
<evidence type="ECO:0000256" key="1">
    <source>
        <dbReference type="SAM" id="MobiDB-lite"/>
    </source>
</evidence>
<feature type="region of interest" description="Disordered" evidence="1">
    <location>
        <begin position="52"/>
        <end position="71"/>
    </location>
</feature>
<feature type="compositionally biased region" description="Basic and acidic residues" evidence="1">
    <location>
        <begin position="1"/>
        <end position="10"/>
    </location>
</feature>